<sequence length="145" mass="16990">MKIFLTVISLLTFLFTASVDSTRNEYQPKNMDLRKKWDTEFIGLWVNENSERPGITKCKISFENNRYIVQMWGSCTPQDCDWGKNKTDGVEKGANKFELLWDSGFAESTVTYELVEDKLKLTNKRHFKDDSGRPDYTTTEYFVKE</sequence>
<dbReference type="EMBL" id="JAAABI010000017">
    <property type="protein sequence ID" value="NAY93501.1"/>
    <property type="molecule type" value="Genomic_DNA"/>
</dbReference>
<evidence type="ECO:0000313" key="3">
    <source>
        <dbReference type="Proteomes" id="UP000667650"/>
    </source>
</evidence>
<keyword evidence="1" id="KW-0732">Signal</keyword>
<keyword evidence="3" id="KW-1185">Reference proteome</keyword>
<protein>
    <recommendedName>
        <fullName evidence="4">Lipocalin-like domain-containing protein</fullName>
    </recommendedName>
</protein>
<dbReference type="RefSeq" id="WP_166524911.1">
    <property type="nucleotide sequence ID" value="NZ_JAAABI010000017.1"/>
</dbReference>
<evidence type="ECO:0000313" key="2">
    <source>
        <dbReference type="EMBL" id="NAY93501.1"/>
    </source>
</evidence>
<evidence type="ECO:0000256" key="1">
    <source>
        <dbReference type="SAM" id="SignalP"/>
    </source>
</evidence>
<reference evidence="2" key="1">
    <citation type="submission" date="2020-01" db="EMBL/GenBank/DDBJ databases">
        <title>Muricauda ochracea sp. nov., isolated from a tidal flat of Garorim bay in Korea.</title>
        <authorList>
            <person name="Kim D."/>
            <person name="Yoo Y."/>
            <person name="Kim J.-J."/>
        </authorList>
    </citation>
    <scope>NUCLEOTIDE SEQUENCE</scope>
    <source>
        <strain evidence="2">JGD-17</strain>
    </source>
</reference>
<gene>
    <name evidence="2" type="ORF">GTQ34_16460</name>
</gene>
<accession>A0A964TFI7</accession>
<feature type="chain" id="PRO_5037698471" description="Lipocalin-like domain-containing protein" evidence="1">
    <location>
        <begin position="18"/>
        <end position="145"/>
    </location>
</feature>
<name>A0A964TFI7_9FLAO</name>
<dbReference type="Proteomes" id="UP000667650">
    <property type="component" value="Unassembled WGS sequence"/>
</dbReference>
<proteinExistence type="predicted"/>
<comment type="caution">
    <text evidence="2">The sequence shown here is derived from an EMBL/GenBank/DDBJ whole genome shotgun (WGS) entry which is preliminary data.</text>
</comment>
<dbReference type="AlphaFoldDB" id="A0A964TFI7"/>
<organism evidence="2 3">
    <name type="scientific">Flagellimonas ochracea</name>
    <dbReference type="NCBI Taxonomy" id="2696472"/>
    <lineage>
        <taxon>Bacteria</taxon>
        <taxon>Pseudomonadati</taxon>
        <taxon>Bacteroidota</taxon>
        <taxon>Flavobacteriia</taxon>
        <taxon>Flavobacteriales</taxon>
        <taxon>Flavobacteriaceae</taxon>
        <taxon>Flagellimonas</taxon>
    </lineage>
</organism>
<evidence type="ECO:0008006" key="4">
    <source>
        <dbReference type="Google" id="ProtNLM"/>
    </source>
</evidence>
<feature type="signal peptide" evidence="1">
    <location>
        <begin position="1"/>
        <end position="17"/>
    </location>
</feature>